<dbReference type="AlphaFoldDB" id="A0A160IPY8"/>
<dbReference type="Pfam" id="PF08378">
    <property type="entry name" value="NERD"/>
    <property type="match status" value="1"/>
</dbReference>
<dbReference type="Proteomes" id="UP000076623">
    <property type="component" value="Chromosome"/>
</dbReference>
<proteinExistence type="predicted"/>
<evidence type="ECO:0000313" key="3">
    <source>
        <dbReference type="Proteomes" id="UP000076623"/>
    </source>
</evidence>
<dbReference type="RefSeq" id="WP_066397547.1">
    <property type="nucleotide sequence ID" value="NZ_CP015378.1"/>
</dbReference>
<dbReference type="EMBL" id="CP015378">
    <property type="protein sequence ID" value="ANC78424.1"/>
    <property type="molecule type" value="Genomic_DNA"/>
</dbReference>
<evidence type="ECO:0000259" key="1">
    <source>
        <dbReference type="PROSITE" id="PS50965"/>
    </source>
</evidence>
<dbReference type="PROSITE" id="PS50965">
    <property type="entry name" value="NERD"/>
    <property type="match status" value="1"/>
</dbReference>
<reference evidence="2 3" key="1">
    <citation type="submission" date="2016-04" db="EMBL/GenBank/DDBJ databases">
        <title>Complete genome sequence of Fictibacillus phosphorivorans G25-29, a strain toxic to nematodes.</title>
        <authorList>
            <person name="Zheng Z."/>
        </authorList>
    </citation>
    <scope>NUCLEOTIDE SEQUENCE [LARGE SCALE GENOMIC DNA]</scope>
    <source>
        <strain evidence="2 3">G25-29</strain>
    </source>
</reference>
<feature type="domain" description="NERD" evidence="1">
    <location>
        <begin position="41"/>
        <end position="158"/>
    </location>
</feature>
<keyword evidence="3" id="KW-1185">Reference proteome</keyword>
<evidence type="ECO:0000313" key="2">
    <source>
        <dbReference type="EMBL" id="ANC78424.1"/>
    </source>
</evidence>
<dbReference type="InterPro" id="IPR011528">
    <property type="entry name" value="NERD"/>
</dbReference>
<name>A0A160IPY8_9BACL</name>
<protein>
    <recommendedName>
        <fullName evidence="1">NERD domain-containing protein</fullName>
    </recommendedName>
</protein>
<sequence>MIIKKRTKPIKLYKFEALFRRLDLEHPKRQIASETYAKSIAGYRGERSLDFPLSFLPEQKYHILHDLRLNDGTHFFQIDCLLLSSNFMIIIEVKNITGTLIFDSIFNQLIRINDNKDETAFSSPVVQVNRQVEQLQKWLKLQKFPSIPIEPLVIIGNDKTVIKSTEKEKSQNLSQFVLPYYVLPEKIKELEDRHTTHLLTDECHCTLSNQLLLKDTPLEFNILQRFYISESDLIKGIQCTNCKLFSMHRTYGTWVCNRCMATSKNAHLQGLRDYYLLINNTISNRQMNDFLHINSPHITKHLLNSLRFKTIGTNKGRKYVLNFDFE</sequence>
<organism evidence="2 3">
    <name type="scientific">Fictibacillus phosphorivorans</name>
    <dbReference type="NCBI Taxonomy" id="1221500"/>
    <lineage>
        <taxon>Bacteria</taxon>
        <taxon>Bacillati</taxon>
        <taxon>Bacillota</taxon>
        <taxon>Bacilli</taxon>
        <taxon>Bacillales</taxon>
        <taxon>Fictibacillaceae</taxon>
        <taxon>Fictibacillus</taxon>
    </lineage>
</organism>
<accession>A0A160IPY8</accession>
<gene>
    <name evidence="2" type="ORF">ABE65_017115</name>
</gene>
<dbReference type="KEGG" id="fpn:ABE65_017115"/>
<dbReference type="STRING" id="1221500.ABE65_017115"/>